<dbReference type="AlphaFoldDB" id="A0A364NTR9"/>
<organism evidence="1 2">
    <name type="scientific">Paramagnetospirillum kuznetsovii</name>
    <dbReference type="NCBI Taxonomy" id="2053833"/>
    <lineage>
        <taxon>Bacteria</taxon>
        <taxon>Pseudomonadati</taxon>
        <taxon>Pseudomonadota</taxon>
        <taxon>Alphaproteobacteria</taxon>
        <taxon>Rhodospirillales</taxon>
        <taxon>Magnetospirillaceae</taxon>
        <taxon>Paramagnetospirillum</taxon>
    </lineage>
</organism>
<dbReference type="EMBL" id="PGTO01000022">
    <property type="protein sequence ID" value="RAU20483.1"/>
    <property type="molecule type" value="Genomic_DNA"/>
</dbReference>
<dbReference type="Proteomes" id="UP000251075">
    <property type="component" value="Unassembled WGS sequence"/>
</dbReference>
<keyword evidence="2" id="KW-1185">Reference proteome</keyword>
<name>A0A364NTR9_9PROT</name>
<gene>
    <name evidence="1" type="ORF">CU669_18235</name>
</gene>
<proteinExistence type="predicted"/>
<accession>A0A364NTR9</accession>
<evidence type="ECO:0000313" key="1">
    <source>
        <dbReference type="EMBL" id="RAU20483.1"/>
    </source>
</evidence>
<protein>
    <submittedName>
        <fullName evidence="1">Uncharacterized protein</fullName>
    </submittedName>
</protein>
<evidence type="ECO:0000313" key="2">
    <source>
        <dbReference type="Proteomes" id="UP000251075"/>
    </source>
</evidence>
<comment type="caution">
    <text evidence="1">The sequence shown here is derived from an EMBL/GenBank/DDBJ whole genome shotgun (WGS) entry which is preliminary data.</text>
</comment>
<reference evidence="1 2" key="1">
    <citation type="submission" date="2017-11" db="EMBL/GenBank/DDBJ databases">
        <title>Draft genome sequence of magnetotactic bacterium Magnetospirillum kuznetsovii LBB-42.</title>
        <authorList>
            <person name="Grouzdev D.S."/>
            <person name="Rysina M.S."/>
            <person name="Baslerov R.V."/>
            <person name="Koziaeva V."/>
        </authorList>
    </citation>
    <scope>NUCLEOTIDE SEQUENCE [LARGE SCALE GENOMIC DNA]</scope>
    <source>
        <strain evidence="1 2">LBB-42</strain>
    </source>
</reference>
<sequence>MQAIEGAAADVVAVIQSGGCQLGADFVAIGLAIMKLFQRRGTDAIRSACPGAWKFTGIGASRGIGDLLLNGIDVRLEALYLGVESVHLCLLDRYGPIGGAGRRAGDFIVQSLPGDLGIELGIGQVGLLLLQLDLILKFVELLGPARLRHGHGVDGYASSGLEGLHHLDLAFDLRLEAEAGALAEQVAQIGDFIAAIIDQRLAGEDLRIADLDGGWLLRAAFVDAVHREGIRILIAARQYSRPSGEA</sequence>